<evidence type="ECO:0000256" key="2">
    <source>
        <dbReference type="ARBA" id="ARBA00008785"/>
    </source>
</evidence>
<evidence type="ECO:0000256" key="3">
    <source>
        <dbReference type="ARBA" id="ARBA00022723"/>
    </source>
</evidence>
<dbReference type="CDD" id="cd05312">
    <property type="entry name" value="NAD_bind_1_malic_enz"/>
    <property type="match status" value="1"/>
</dbReference>
<name>A0A6A2YTK4_HIBSY</name>
<comment type="similarity">
    <text evidence="2 6">Belongs to the malic enzymes family.</text>
</comment>
<evidence type="ECO:0000313" key="9">
    <source>
        <dbReference type="EMBL" id="KAE8682650.1"/>
    </source>
</evidence>
<dbReference type="Pfam" id="PF00390">
    <property type="entry name" value="malic"/>
    <property type="match status" value="1"/>
</dbReference>
<dbReference type="Proteomes" id="UP000436088">
    <property type="component" value="Unassembled WGS sequence"/>
</dbReference>
<comment type="caution">
    <text evidence="9">The sequence shown here is derived from an EMBL/GenBank/DDBJ whole genome shotgun (WGS) entry which is preliminary data.</text>
</comment>
<dbReference type="AlphaFoldDB" id="A0A6A2YTK4"/>
<keyword evidence="6" id="KW-0560">Oxidoreductase</keyword>
<dbReference type="InterPro" id="IPR015884">
    <property type="entry name" value="Malic_enzyme_CS"/>
</dbReference>
<evidence type="ECO:0000313" key="10">
    <source>
        <dbReference type="Proteomes" id="UP000436088"/>
    </source>
</evidence>
<dbReference type="FunFam" id="3.40.50.720:FF:000067">
    <property type="entry name" value="Malic enzyme"/>
    <property type="match status" value="1"/>
</dbReference>
<dbReference type="GO" id="GO:0009507">
    <property type="term" value="C:chloroplast"/>
    <property type="evidence" value="ECO:0007669"/>
    <property type="project" value="TreeGrafter"/>
</dbReference>
<gene>
    <name evidence="9" type="ORF">F3Y22_tig00111238pilonHSYRG00349</name>
</gene>
<dbReference type="GO" id="GO:0051287">
    <property type="term" value="F:NAD binding"/>
    <property type="evidence" value="ECO:0007669"/>
    <property type="project" value="InterPro"/>
</dbReference>
<dbReference type="InterPro" id="IPR036291">
    <property type="entry name" value="NAD(P)-bd_dom_sf"/>
</dbReference>
<reference evidence="9" key="1">
    <citation type="submission" date="2019-09" db="EMBL/GenBank/DDBJ databases">
        <title>Draft genome information of white flower Hibiscus syriacus.</title>
        <authorList>
            <person name="Kim Y.-M."/>
        </authorList>
    </citation>
    <scope>NUCLEOTIDE SEQUENCE [LARGE SCALE GENOMIC DNA]</scope>
    <source>
        <strain evidence="9">YM2019G1</strain>
    </source>
</reference>
<accession>A0A6A2YTK4</accession>
<protein>
    <recommendedName>
        <fullName evidence="6">Malic enzyme</fullName>
    </recommendedName>
</protein>
<evidence type="ECO:0000256" key="6">
    <source>
        <dbReference type="RuleBase" id="RU003426"/>
    </source>
</evidence>
<dbReference type="PANTHER" id="PTHR23406:SF64">
    <property type="entry name" value="NADP-DEPENDENT MALIC ENZYME 3"/>
    <property type="match status" value="1"/>
</dbReference>
<dbReference type="GO" id="GO:0006108">
    <property type="term" value="P:malate metabolic process"/>
    <property type="evidence" value="ECO:0007669"/>
    <property type="project" value="TreeGrafter"/>
</dbReference>
<dbReference type="SMART" id="SM01274">
    <property type="entry name" value="malic"/>
    <property type="match status" value="1"/>
</dbReference>
<evidence type="ECO:0000259" key="7">
    <source>
        <dbReference type="SMART" id="SM00919"/>
    </source>
</evidence>
<dbReference type="InterPro" id="IPR046346">
    <property type="entry name" value="Aminoacid_DH-like_N_sf"/>
</dbReference>
<dbReference type="PROSITE" id="PS00331">
    <property type="entry name" value="MALIC_ENZYMES"/>
    <property type="match status" value="1"/>
</dbReference>
<dbReference type="InterPro" id="IPR001891">
    <property type="entry name" value="Malic_OxRdtase"/>
</dbReference>
<dbReference type="SUPFAM" id="SSF53223">
    <property type="entry name" value="Aminoacid dehydrogenase-like, N-terminal domain"/>
    <property type="match status" value="1"/>
</dbReference>
<evidence type="ECO:0000256" key="5">
    <source>
        <dbReference type="PIRSR" id="PIRSR000106-3"/>
    </source>
</evidence>
<feature type="binding site" evidence="5">
    <location>
        <position position="220"/>
    </location>
    <ligand>
        <name>a divalent metal cation</name>
        <dbReference type="ChEBI" id="CHEBI:60240"/>
    </ligand>
</feature>
<sequence>MVGGGVDDMYGEDNATLNQSITPWTIPVASGYSLMRDARHNKGLAFTEKERDAHYLRGLLPPVVLSQELQEKKMMNIIRQYTVPLHQYMAMIDLQHFQALSGSLHQSERQGMGIPVGKLSLHSSRWSLSLITNYLQSSCLPVTIDVGTINEKLLNDEFYIGLRQKRATGNEYADLLQEFMCAVKQNYGEKILIQFEDFANHNAIELLARYSSTHLVFNDDIQGTAAVVLAGLLSALRLLGGTLVDHTFLFLGAGEAGTGIADLIALEISEQNGKPIEENSKKIWLVDSKGLVVTSRKDSLQDYKKPWAHDHEPVTEFINAVTVPIKPIILIGTSGVGKQFTKEVVEAMASLNKTPLIMALSNLTSQAECMAEEAYTWSEGRAIFASGSPFDPFEYNGKTFVPGQANNAYIFPVFGLGLIMSGSIRVRDDMLLVASKALASQVTEEHNEKGMIYPPFKNIRKISANIAAKVAAKAYELGLASHLPQPGDLVKCVEKCMYNPVYRSYR</sequence>
<dbReference type="InterPro" id="IPR012301">
    <property type="entry name" value="Malic_N_dom"/>
</dbReference>
<dbReference type="InterPro" id="IPR012302">
    <property type="entry name" value="Malic_NAD-bd"/>
</dbReference>
<dbReference type="Gene3D" id="3.40.50.10380">
    <property type="entry name" value="Malic enzyme, N-terminal domain"/>
    <property type="match status" value="2"/>
</dbReference>
<feature type="domain" description="Malic enzyme N-terminal" evidence="8">
    <location>
        <begin position="74"/>
        <end position="211"/>
    </location>
</feature>
<dbReference type="PRINTS" id="PR00072">
    <property type="entry name" value="MALOXRDTASE"/>
</dbReference>
<dbReference type="Pfam" id="PF03949">
    <property type="entry name" value="Malic_M"/>
    <property type="match status" value="1"/>
</dbReference>
<comment type="cofactor">
    <cofactor evidence="5">
        <name>Mg(2+)</name>
        <dbReference type="ChEBI" id="CHEBI:18420"/>
    </cofactor>
    <cofactor evidence="5">
        <name>Mn(2+)</name>
        <dbReference type="ChEBI" id="CHEBI:29035"/>
    </cofactor>
    <text evidence="5">Divalent metal cations. Prefers magnesium or manganese.</text>
</comment>
<feature type="binding site" evidence="5">
    <location>
        <position position="197"/>
    </location>
    <ligand>
        <name>a divalent metal cation</name>
        <dbReference type="ChEBI" id="CHEBI:60240"/>
    </ligand>
</feature>
<dbReference type="SMART" id="SM00919">
    <property type="entry name" value="Malic_M"/>
    <property type="match status" value="1"/>
</dbReference>
<dbReference type="EMBL" id="VEPZ02001279">
    <property type="protein sequence ID" value="KAE8682650.1"/>
    <property type="molecule type" value="Genomic_DNA"/>
</dbReference>
<organism evidence="9 10">
    <name type="scientific">Hibiscus syriacus</name>
    <name type="common">Rose of Sharon</name>
    <dbReference type="NCBI Taxonomy" id="106335"/>
    <lineage>
        <taxon>Eukaryota</taxon>
        <taxon>Viridiplantae</taxon>
        <taxon>Streptophyta</taxon>
        <taxon>Embryophyta</taxon>
        <taxon>Tracheophyta</taxon>
        <taxon>Spermatophyta</taxon>
        <taxon>Magnoliopsida</taxon>
        <taxon>eudicotyledons</taxon>
        <taxon>Gunneridae</taxon>
        <taxon>Pentapetalae</taxon>
        <taxon>rosids</taxon>
        <taxon>malvids</taxon>
        <taxon>Malvales</taxon>
        <taxon>Malvaceae</taxon>
        <taxon>Malvoideae</taxon>
        <taxon>Hibiscus</taxon>
    </lineage>
</organism>
<dbReference type="PANTHER" id="PTHR23406">
    <property type="entry name" value="MALIC ENZYME-RELATED"/>
    <property type="match status" value="1"/>
</dbReference>
<comment type="cofactor">
    <cofactor evidence="1">
        <name>Mn(2+)</name>
        <dbReference type="ChEBI" id="CHEBI:29035"/>
    </cofactor>
</comment>
<dbReference type="GO" id="GO:0004473">
    <property type="term" value="F:malate dehydrogenase (decarboxylating) (NADP+) activity"/>
    <property type="evidence" value="ECO:0007669"/>
    <property type="project" value="TreeGrafter"/>
</dbReference>
<dbReference type="InterPro" id="IPR037062">
    <property type="entry name" value="Malic_N_dom_sf"/>
</dbReference>
<proteinExistence type="inferred from homology"/>
<dbReference type="PIRSF" id="PIRSF000106">
    <property type="entry name" value="ME"/>
    <property type="match status" value="1"/>
</dbReference>
<feature type="binding site" evidence="5">
    <location>
        <position position="196"/>
    </location>
    <ligand>
        <name>a divalent metal cation</name>
        <dbReference type="ChEBI" id="CHEBI:60240"/>
    </ligand>
</feature>
<feature type="binding site" evidence="4">
    <location>
        <position position="406"/>
    </location>
    <ligand>
        <name>(S)-malate</name>
        <dbReference type="ChEBI" id="CHEBI:15589"/>
    </ligand>
</feature>
<feature type="binding site" evidence="4">
    <location>
        <position position="362"/>
    </location>
    <ligand>
        <name>(S)-malate</name>
        <dbReference type="ChEBI" id="CHEBI:15589"/>
    </ligand>
</feature>
<keyword evidence="3 5" id="KW-0479">Metal-binding</keyword>
<evidence type="ECO:0000259" key="8">
    <source>
        <dbReference type="SMART" id="SM01274"/>
    </source>
</evidence>
<feature type="domain" description="Malic enzyme NAD-binding" evidence="7">
    <location>
        <begin position="221"/>
        <end position="475"/>
    </location>
</feature>
<dbReference type="Gene3D" id="3.40.50.720">
    <property type="entry name" value="NAD(P)-binding Rossmann-like Domain"/>
    <property type="match status" value="1"/>
</dbReference>
<dbReference type="SUPFAM" id="SSF51735">
    <property type="entry name" value="NAD(P)-binding Rossmann-fold domains"/>
    <property type="match status" value="1"/>
</dbReference>
<dbReference type="NCBIfam" id="NF010052">
    <property type="entry name" value="PRK13529.1"/>
    <property type="match status" value="1"/>
</dbReference>
<evidence type="ECO:0000256" key="1">
    <source>
        <dbReference type="ARBA" id="ARBA00001936"/>
    </source>
</evidence>
<keyword evidence="10" id="KW-1185">Reference proteome</keyword>
<dbReference type="GO" id="GO:0046872">
    <property type="term" value="F:metal ion binding"/>
    <property type="evidence" value="ECO:0007669"/>
    <property type="project" value="UniProtKB-KW"/>
</dbReference>
<evidence type="ECO:0000256" key="4">
    <source>
        <dbReference type="PIRSR" id="PIRSR000106-2"/>
    </source>
</evidence>